<protein>
    <submittedName>
        <fullName evidence="2">Nuclear receptor domain-containing protein</fullName>
    </submittedName>
</protein>
<name>A0AC35THM6_9BILA</name>
<sequence length="348" mass="40427">MAFEGFLRDHLDSWNSSSSSSSENTEIVTPTPRCIVCDHRASEQKLYCQENTCKSCQNFFKNQVSFDRNLKCQFNNNCSMGKSPRCKKCRLDRCLKVMNPKQKNKSQRNNLYPPASFFHKDLNEIFLKPTDLSKVMDNNQITWPEELNNLHNRRLFTSVFQTLSYVKAFPYFVSLSLDDQKEVMYITGPVVTIMTDAFYSYIMNLKYMQFPDGMVPIKSRVAPKTLDVEIFVKSVEVMIRLKLTNEEFWLLKGIIFCSAVSSRISSCGRKILSHQKDNYSGILLEHLRIRYGDTHGPIKFGEIVLSLDFLFKYADKLRSWYLCETMTDKLCLNDTQKDISPLVNLITK</sequence>
<evidence type="ECO:0000313" key="1">
    <source>
        <dbReference type="Proteomes" id="UP000095286"/>
    </source>
</evidence>
<accession>A0AC35THM6</accession>
<evidence type="ECO:0000313" key="2">
    <source>
        <dbReference type="WBParaSite" id="RSKR_0000065866.1"/>
    </source>
</evidence>
<reference evidence="2" key="1">
    <citation type="submission" date="2016-11" db="UniProtKB">
        <authorList>
            <consortium name="WormBaseParasite"/>
        </authorList>
    </citation>
    <scope>IDENTIFICATION</scope>
    <source>
        <strain evidence="2">KR3021</strain>
    </source>
</reference>
<dbReference type="WBParaSite" id="RSKR_0000065866.1">
    <property type="protein sequence ID" value="RSKR_0000065866.1"/>
    <property type="gene ID" value="RSKR_0000065866"/>
</dbReference>
<dbReference type="Proteomes" id="UP000095286">
    <property type="component" value="Unplaced"/>
</dbReference>
<organism evidence="1 2">
    <name type="scientific">Rhabditophanes sp. KR3021</name>
    <dbReference type="NCBI Taxonomy" id="114890"/>
    <lineage>
        <taxon>Eukaryota</taxon>
        <taxon>Metazoa</taxon>
        <taxon>Ecdysozoa</taxon>
        <taxon>Nematoda</taxon>
        <taxon>Chromadorea</taxon>
        <taxon>Rhabditida</taxon>
        <taxon>Tylenchina</taxon>
        <taxon>Panagrolaimomorpha</taxon>
        <taxon>Strongyloidoidea</taxon>
        <taxon>Alloionematidae</taxon>
        <taxon>Rhabditophanes</taxon>
    </lineage>
</organism>
<proteinExistence type="predicted"/>